<dbReference type="InterPro" id="IPR012938">
    <property type="entry name" value="Glc/Sorbosone_DH"/>
</dbReference>
<protein>
    <submittedName>
        <fullName evidence="3">Glucose/arabinose dehydrogenase, beta-propeller fold</fullName>
    </submittedName>
</protein>
<dbReference type="Pfam" id="PF07995">
    <property type="entry name" value="GSDH"/>
    <property type="match status" value="1"/>
</dbReference>
<evidence type="ECO:0000256" key="1">
    <source>
        <dbReference type="SAM" id="MobiDB-lite"/>
    </source>
</evidence>
<dbReference type="STRING" id="1601833.SAMN05518684_11767"/>
<gene>
    <name evidence="3" type="ORF">SAMN05518684_11767</name>
</gene>
<dbReference type="EMBL" id="FOGT01000017">
    <property type="protein sequence ID" value="SES33941.1"/>
    <property type="molecule type" value="Genomic_DNA"/>
</dbReference>
<dbReference type="PANTHER" id="PTHR19328">
    <property type="entry name" value="HEDGEHOG-INTERACTING PROTEIN"/>
    <property type="match status" value="1"/>
</dbReference>
<evidence type="ECO:0000313" key="4">
    <source>
        <dbReference type="Proteomes" id="UP000198571"/>
    </source>
</evidence>
<feature type="region of interest" description="Disordered" evidence="1">
    <location>
        <begin position="33"/>
        <end position="70"/>
    </location>
</feature>
<evidence type="ECO:0000313" key="3">
    <source>
        <dbReference type="EMBL" id="SES33941.1"/>
    </source>
</evidence>
<evidence type="ECO:0000259" key="2">
    <source>
        <dbReference type="Pfam" id="PF07995"/>
    </source>
</evidence>
<dbReference type="Proteomes" id="UP000198571">
    <property type="component" value="Unassembled WGS sequence"/>
</dbReference>
<feature type="compositionally biased region" description="Acidic residues" evidence="1">
    <location>
        <begin position="52"/>
        <end position="61"/>
    </location>
</feature>
<dbReference type="AlphaFoldDB" id="A0A1H9WJD8"/>
<name>A0A1H9WJD8_9BACI</name>
<dbReference type="PANTHER" id="PTHR19328:SF13">
    <property type="entry name" value="HIPL1 PROTEIN"/>
    <property type="match status" value="1"/>
</dbReference>
<organism evidence="3 4">
    <name type="scientific">Salipaludibacillus aurantiacus</name>
    <dbReference type="NCBI Taxonomy" id="1601833"/>
    <lineage>
        <taxon>Bacteria</taxon>
        <taxon>Bacillati</taxon>
        <taxon>Bacillota</taxon>
        <taxon>Bacilli</taxon>
        <taxon>Bacillales</taxon>
        <taxon>Bacillaceae</taxon>
    </lineage>
</organism>
<dbReference type="InterPro" id="IPR011041">
    <property type="entry name" value="Quinoprot_gluc/sorb_DH_b-prop"/>
</dbReference>
<accession>A0A1H9WJD8</accession>
<reference evidence="4" key="1">
    <citation type="submission" date="2016-10" db="EMBL/GenBank/DDBJ databases">
        <authorList>
            <person name="Varghese N."/>
            <person name="Submissions S."/>
        </authorList>
    </citation>
    <scope>NUCLEOTIDE SEQUENCE [LARGE SCALE GENOMIC DNA]</scope>
    <source>
        <strain evidence="4">S9</strain>
    </source>
</reference>
<keyword evidence="4" id="KW-1185">Reference proteome</keyword>
<dbReference type="InterPro" id="IPR011042">
    <property type="entry name" value="6-blade_b-propeller_TolB-like"/>
</dbReference>
<sequence>MVFNTAAARRMGCFTSVIMGAVFLAGCQTDNTMQENESGTQEHNEQEGADNSPEDPMEENESGTAEEGIHMNDVTTEDWDVEVLAENLEIPWSLNIHEETVYMTDRHGRILEIENGETEQTDLQTSSPVAHEGEGGLLGFKLADDFADSGEAYVYYTFEGENGSLMNRVAKVKKENDDGWAETDIFIDDIPGAQIHNGGRLAIGPDGMLYATTGDADDPDLSQDEDNLAGSILRMTAEGDIPEDNPFEDSYVFSYGHRNPQGLAWDENEAFYSSEHGPVGHDEINLIEPGNNYGWPVIEGGESNEGMEEPLIHSGEDTWAPSGVTFRGNDLLVTGLRGESLYYFDEDNQEMTKVFEGEGRLRDVKYKDGAIYLITNNTDGRGLPEENDDRLLKLTLITD</sequence>
<dbReference type="Gene3D" id="2.120.10.30">
    <property type="entry name" value="TolB, C-terminal domain"/>
    <property type="match status" value="1"/>
</dbReference>
<dbReference type="SUPFAM" id="SSF50952">
    <property type="entry name" value="Soluble quinoprotein glucose dehydrogenase"/>
    <property type="match status" value="1"/>
</dbReference>
<feature type="domain" description="Glucose/Sorbosone dehydrogenase" evidence="2">
    <location>
        <begin position="88"/>
        <end position="381"/>
    </location>
</feature>
<dbReference type="OrthoDB" id="9770043at2"/>
<proteinExistence type="predicted"/>
<dbReference type="RefSeq" id="WP_093054796.1">
    <property type="nucleotide sequence ID" value="NZ_FOGT01000017.1"/>
</dbReference>